<dbReference type="Proteomes" id="UP001060085">
    <property type="component" value="Linkage Group LG01"/>
</dbReference>
<protein>
    <submittedName>
        <fullName evidence="1">Uncharacterized protein</fullName>
    </submittedName>
</protein>
<reference evidence="2" key="1">
    <citation type="journal article" date="2023" name="Nat. Plants">
        <title>Single-cell RNA sequencing provides a high-resolution roadmap for understanding the multicellular compartmentation of specialized metabolism.</title>
        <authorList>
            <person name="Sun S."/>
            <person name="Shen X."/>
            <person name="Li Y."/>
            <person name="Li Y."/>
            <person name="Wang S."/>
            <person name="Li R."/>
            <person name="Zhang H."/>
            <person name="Shen G."/>
            <person name="Guo B."/>
            <person name="Wei J."/>
            <person name="Xu J."/>
            <person name="St-Pierre B."/>
            <person name="Chen S."/>
            <person name="Sun C."/>
        </authorList>
    </citation>
    <scope>NUCLEOTIDE SEQUENCE [LARGE SCALE GENOMIC DNA]</scope>
</reference>
<keyword evidence="2" id="KW-1185">Reference proteome</keyword>
<comment type="caution">
    <text evidence="1">The sequence shown here is derived from an EMBL/GenBank/DDBJ whole genome shotgun (WGS) entry which is preliminary data.</text>
</comment>
<sequence length="199" mass="21963">MIFFVGLTRIATPGWVRRGPPARVAQGGLVEHISVSPDVPRGMQIPYSATVDLAGEYGTYEWVLDTFLEVIWKKRYVQQSQMGKGNEESYKEEGSLEECYLKGHFFGALASLKNTNTKEFARSDNTTIVPITNVISIEMDTTKSRSNEPGTSKSTVQYSEAAIGNLMICQTKRKNEGGQSSTKNKKQCGLQGPFGNNIP</sequence>
<dbReference type="EMBL" id="CM044701">
    <property type="protein sequence ID" value="KAI5683216.1"/>
    <property type="molecule type" value="Genomic_DNA"/>
</dbReference>
<gene>
    <name evidence="1" type="ORF">M9H77_04444</name>
</gene>
<evidence type="ECO:0000313" key="2">
    <source>
        <dbReference type="Proteomes" id="UP001060085"/>
    </source>
</evidence>
<evidence type="ECO:0000313" key="1">
    <source>
        <dbReference type="EMBL" id="KAI5683216.1"/>
    </source>
</evidence>
<organism evidence="1 2">
    <name type="scientific">Catharanthus roseus</name>
    <name type="common">Madagascar periwinkle</name>
    <name type="synonym">Vinca rosea</name>
    <dbReference type="NCBI Taxonomy" id="4058"/>
    <lineage>
        <taxon>Eukaryota</taxon>
        <taxon>Viridiplantae</taxon>
        <taxon>Streptophyta</taxon>
        <taxon>Embryophyta</taxon>
        <taxon>Tracheophyta</taxon>
        <taxon>Spermatophyta</taxon>
        <taxon>Magnoliopsida</taxon>
        <taxon>eudicotyledons</taxon>
        <taxon>Gunneridae</taxon>
        <taxon>Pentapetalae</taxon>
        <taxon>asterids</taxon>
        <taxon>lamiids</taxon>
        <taxon>Gentianales</taxon>
        <taxon>Apocynaceae</taxon>
        <taxon>Rauvolfioideae</taxon>
        <taxon>Vinceae</taxon>
        <taxon>Catharanthinae</taxon>
        <taxon>Catharanthus</taxon>
    </lineage>
</organism>
<name>A0ACC0CEL4_CATRO</name>
<accession>A0ACC0CEL4</accession>
<proteinExistence type="predicted"/>